<dbReference type="EMBL" id="CP066078">
    <property type="protein sequence ID" value="QQC58738.1"/>
    <property type="molecule type" value="Genomic_DNA"/>
</dbReference>
<reference evidence="1 2" key="1">
    <citation type="submission" date="2020-12" db="EMBL/GenBank/DDBJ databases">
        <title>FDA dAtabase for Regulatory Grade micrObial Sequences (FDA-ARGOS): Supporting development and validation of Infectious Disease Dx tests.</title>
        <authorList>
            <person name="Sproer C."/>
            <person name="Gronow S."/>
            <person name="Severitt S."/>
            <person name="Schroder I."/>
            <person name="Tallon L."/>
            <person name="Sadzewicz L."/>
            <person name="Zhao X."/>
            <person name="Boylan J."/>
            <person name="Ott S."/>
            <person name="Bowen H."/>
            <person name="Vavikolanu K."/>
            <person name="Mehta A."/>
            <person name="Aluvathingal J."/>
            <person name="Nadendla S."/>
            <person name="Lowell S."/>
            <person name="Myers T."/>
            <person name="Yan Y."/>
            <person name="Sichtig H."/>
        </authorList>
    </citation>
    <scope>NUCLEOTIDE SEQUENCE [LARGE SCALE GENOMIC DNA]</scope>
    <source>
        <strain evidence="1 2">FDAARGOS_1001</strain>
    </source>
</reference>
<name>A0A7T4MSE4_9MICC</name>
<evidence type="ECO:0000313" key="2">
    <source>
        <dbReference type="Proteomes" id="UP000595221"/>
    </source>
</evidence>
<organism evidence="1 2">
    <name type="scientific">Rothia kristinae</name>
    <dbReference type="NCBI Taxonomy" id="37923"/>
    <lineage>
        <taxon>Bacteria</taxon>
        <taxon>Bacillati</taxon>
        <taxon>Actinomycetota</taxon>
        <taxon>Actinomycetes</taxon>
        <taxon>Micrococcales</taxon>
        <taxon>Micrococcaceae</taxon>
        <taxon>Rothia</taxon>
    </lineage>
</organism>
<sequence>MGRRSCYVADESAIDPSEDATEVRRLPRDTDSGVVVRDREWRAVRTFQVARTGTYTVWCESD</sequence>
<proteinExistence type="predicted"/>
<evidence type="ECO:0000313" key="1">
    <source>
        <dbReference type="EMBL" id="QQC58738.1"/>
    </source>
</evidence>
<protein>
    <submittedName>
        <fullName evidence="1">Uncharacterized protein</fullName>
    </submittedName>
</protein>
<dbReference type="Proteomes" id="UP000595221">
    <property type="component" value="Chromosome"/>
</dbReference>
<gene>
    <name evidence="1" type="ORF">I6H58_07055</name>
</gene>
<accession>A0A7T4MSE4</accession>
<dbReference type="RefSeq" id="WP_198489782.1">
    <property type="nucleotide sequence ID" value="NZ_CP066078.1"/>
</dbReference>
<dbReference type="AlphaFoldDB" id="A0A7T4MSE4"/>